<evidence type="ECO:0000313" key="3">
    <source>
        <dbReference type="Proteomes" id="UP000297245"/>
    </source>
</evidence>
<gene>
    <name evidence="2" type="ORF">K435DRAFT_851647</name>
</gene>
<name>A0A4S8MMC8_DENBC</name>
<evidence type="ECO:0000313" key="2">
    <source>
        <dbReference type="EMBL" id="THV03699.1"/>
    </source>
</evidence>
<accession>A0A4S8MMC8</accession>
<keyword evidence="3" id="KW-1185">Reference proteome</keyword>
<feature type="compositionally biased region" description="Acidic residues" evidence="1">
    <location>
        <begin position="191"/>
        <end position="200"/>
    </location>
</feature>
<dbReference type="Proteomes" id="UP000297245">
    <property type="component" value="Unassembled WGS sequence"/>
</dbReference>
<dbReference type="EMBL" id="ML179064">
    <property type="protein sequence ID" value="THV03699.1"/>
    <property type="molecule type" value="Genomic_DNA"/>
</dbReference>
<feature type="region of interest" description="Disordered" evidence="1">
    <location>
        <begin position="183"/>
        <end position="220"/>
    </location>
</feature>
<feature type="region of interest" description="Disordered" evidence="1">
    <location>
        <begin position="1"/>
        <end position="36"/>
    </location>
</feature>
<protein>
    <submittedName>
        <fullName evidence="2">Uncharacterized protein</fullName>
    </submittedName>
</protein>
<dbReference type="AlphaFoldDB" id="A0A4S8MMC8"/>
<sequence>MSDSDEEYFNPQSGLMRSPSPGRYYEGGDFDIDEEEYEQFRAEEEERAYQEALAEPSAFHDQRGIRVIPVLQPIFPPLKTGEKRRANSAKPVPVQSEPLYIHEASCLQDFLNPIIAALQGKGNLPENLTLSYILVADRIRSKTFKITWKLTRGGDGPLQSTSGYSDMIDQAVKKKTPELKITLEELPQPETPDEAQEDETGSSGKRQKKKDHVPSAEEQQVQRWIEKLQAKHKCQDAKCNAGGAATCLVCGEKHLHLTPQNLRYWASAICDHQEGVDDENPPNTPEFQDNNMDIGDIALLSARRKKALEQSQVHNINVNIGGFDEFKSEMRNLIQGRDHSSPEISSASRSRQSSCTPSVPPLPPPTSAARLDLSESDIKVKYKLKDKTIEKLLSADISGLHALAHITDQDLKDAGLSVGERADVWWAEDAWQNGLL</sequence>
<feature type="compositionally biased region" description="Low complexity" evidence="1">
    <location>
        <begin position="342"/>
        <end position="357"/>
    </location>
</feature>
<proteinExistence type="predicted"/>
<dbReference type="OrthoDB" id="2965364at2759"/>
<reference evidence="2 3" key="1">
    <citation type="journal article" date="2019" name="Nat. Ecol. Evol.">
        <title>Megaphylogeny resolves global patterns of mushroom evolution.</title>
        <authorList>
            <person name="Varga T."/>
            <person name="Krizsan K."/>
            <person name="Foldi C."/>
            <person name="Dima B."/>
            <person name="Sanchez-Garcia M."/>
            <person name="Sanchez-Ramirez S."/>
            <person name="Szollosi G.J."/>
            <person name="Szarkandi J.G."/>
            <person name="Papp V."/>
            <person name="Albert L."/>
            <person name="Andreopoulos W."/>
            <person name="Angelini C."/>
            <person name="Antonin V."/>
            <person name="Barry K.W."/>
            <person name="Bougher N.L."/>
            <person name="Buchanan P."/>
            <person name="Buyck B."/>
            <person name="Bense V."/>
            <person name="Catcheside P."/>
            <person name="Chovatia M."/>
            <person name="Cooper J."/>
            <person name="Damon W."/>
            <person name="Desjardin D."/>
            <person name="Finy P."/>
            <person name="Geml J."/>
            <person name="Haridas S."/>
            <person name="Hughes K."/>
            <person name="Justo A."/>
            <person name="Karasinski D."/>
            <person name="Kautmanova I."/>
            <person name="Kiss B."/>
            <person name="Kocsube S."/>
            <person name="Kotiranta H."/>
            <person name="LaButti K.M."/>
            <person name="Lechner B.E."/>
            <person name="Liimatainen K."/>
            <person name="Lipzen A."/>
            <person name="Lukacs Z."/>
            <person name="Mihaltcheva S."/>
            <person name="Morgado L.N."/>
            <person name="Niskanen T."/>
            <person name="Noordeloos M.E."/>
            <person name="Ohm R.A."/>
            <person name="Ortiz-Santana B."/>
            <person name="Ovrebo C."/>
            <person name="Racz N."/>
            <person name="Riley R."/>
            <person name="Savchenko A."/>
            <person name="Shiryaev A."/>
            <person name="Soop K."/>
            <person name="Spirin V."/>
            <person name="Szebenyi C."/>
            <person name="Tomsovsky M."/>
            <person name="Tulloss R.E."/>
            <person name="Uehling J."/>
            <person name="Grigoriev I.V."/>
            <person name="Vagvolgyi C."/>
            <person name="Papp T."/>
            <person name="Martin F.M."/>
            <person name="Miettinen O."/>
            <person name="Hibbett D.S."/>
            <person name="Nagy L.G."/>
        </authorList>
    </citation>
    <scope>NUCLEOTIDE SEQUENCE [LARGE SCALE GENOMIC DNA]</scope>
    <source>
        <strain evidence="2 3">CBS 962.96</strain>
    </source>
</reference>
<evidence type="ECO:0000256" key="1">
    <source>
        <dbReference type="SAM" id="MobiDB-lite"/>
    </source>
</evidence>
<organism evidence="2 3">
    <name type="scientific">Dendrothele bispora (strain CBS 962.96)</name>
    <dbReference type="NCBI Taxonomy" id="1314807"/>
    <lineage>
        <taxon>Eukaryota</taxon>
        <taxon>Fungi</taxon>
        <taxon>Dikarya</taxon>
        <taxon>Basidiomycota</taxon>
        <taxon>Agaricomycotina</taxon>
        <taxon>Agaricomycetes</taxon>
        <taxon>Agaricomycetidae</taxon>
        <taxon>Agaricales</taxon>
        <taxon>Agaricales incertae sedis</taxon>
        <taxon>Dendrothele</taxon>
    </lineage>
</organism>
<feature type="region of interest" description="Disordered" evidence="1">
    <location>
        <begin position="337"/>
        <end position="369"/>
    </location>
</feature>